<reference evidence="6 7" key="1">
    <citation type="submission" date="2020-08" db="EMBL/GenBank/DDBJ databases">
        <title>Novel species in genus Aeromicrobium.</title>
        <authorList>
            <person name="Zhang G."/>
        </authorList>
    </citation>
    <scope>NUCLEOTIDE SEQUENCE [LARGE SCALE GENOMIC DNA]</scope>
    <source>
        <strain evidence="7">zg-629</strain>
    </source>
</reference>
<dbReference type="EMBL" id="CP060587">
    <property type="protein sequence ID" value="QNL94997.1"/>
    <property type="molecule type" value="Genomic_DNA"/>
</dbReference>
<dbReference type="Pfam" id="PF13229">
    <property type="entry name" value="Beta_helix"/>
    <property type="match status" value="1"/>
</dbReference>
<dbReference type="RefSeq" id="WP_154595694.1">
    <property type="nucleotide sequence ID" value="NZ_CP060587.1"/>
</dbReference>
<keyword evidence="3 4" id="KW-0732">Signal</keyword>
<dbReference type="InterPro" id="IPR011050">
    <property type="entry name" value="Pectin_lyase_fold/virulence"/>
</dbReference>
<evidence type="ECO:0000313" key="7">
    <source>
        <dbReference type="Proteomes" id="UP000515871"/>
    </source>
</evidence>
<dbReference type="InterPro" id="IPR052052">
    <property type="entry name" value="Polysaccharide_Lyase_9"/>
</dbReference>
<dbReference type="InterPro" id="IPR006626">
    <property type="entry name" value="PbH1"/>
</dbReference>
<comment type="subcellular location">
    <subcellularLocation>
        <location evidence="1">Secreted</location>
    </subcellularLocation>
</comment>
<keyword evidence="2" id="KW-0964">Secreted</keyword>
<evidence type="ECO:0000256" key="2">
    <source>
        <dbReference type="ARBA" id="ARBA00022525"/>
    </source>
</evidence>
<evidence type="ECO:0000259" key="5">
    <source>
        <dbReference type="Pfam" id="PF13229"/>
    </source>
</evidence>
<dbReference type="PANTHER" id="PTHR40088:SF2">
    <property type="entry name" value="SECRETED SUGAR HYDROLASE"/>
    <property type="match status" value="1"/>
</dbReference>
<dbReference type="PANTHER" id="PTHR40088">
    <property type="entry name" value="PECTATE LYASE (EUROFUNG)"/>
    <property type="match status" value="1"/>
</dbReference>
<name>A0ABX6SUY4_9ACTN</name>
<gene>
    <name evidence="6" type="ORF">H9L21_03340</name>
</gene>
<protein>
    <submittedName>
        <fullName evidence="6">Right-handed parallel beta-helix repeat-containing protein</fullName>
    </submittedName>
</protein>
<evidence type="ECO:0000313" key="6">
    <source>
        <dbReference type="EMBL" id="QNL94997.1"/>
    </source>
</evidence>
<dbReference type="SUPFAM" id="SSF51126">
    <property type="entry name" value="Pectin lyase-like"/>
    <property type="match status" value="1"/>
</dbReference>
<evidence type="ECO:0000256" key="1">
    <source>
        <dbReference type="ARBA" id="ARBA00004613"/>
    </source>
</evidence>
<sequence>MRTTRPTATWGALVLVLAGFTAPALGAPANAANSHVRASSSAAHATAILRLSTSRARVSVGTRVTFKVADSSGVKRTVRLQRWNPTKRSWQTVASRKMRASTRITLKAAKGTWRYRAFSPSTAGNSKGNARSLPKALSAAVTVRSGVGTQGTLRLSVAKKKVTPGARVSFRVMNKSKAKRTVRLQRWNASKRSWQTVATRKMRTSSRITIKTPRGTWRYRAMAAKARQRSGKKVRTFPPARSSAVSVTAVAAVAQPAPRARGLGSAPIGSARYAVPSSAIFVAPRGTSSGSGTAQDPYGSLGYALSRARARATLVLRGGRYHENVLVPSSKSGLVIQNYPGEAVWLDGSEKVTNWNSSGKRWVASDWNHLFDHRIMSGSSDETSRWVNADRPLASHPDQVWVNGKGLRQVAAEQAVIAGTFFVDKSAKRIVIGDDPRDRTVEASTLQRAMEIHAKDTTVRGIGVRRYATTNKQSAAVVAGVSGITFENVVVSDNAWIGIAGWAAGQRYRNVTVSGNGIMGFGGNNTNNLVIEKSVFRGNNAQGFKPTPVASGLKITRSANVVLRDNIVADTPYAGGIWFDVSSSNMKIVGNSVSGNAAGLMIELSENAVVADNHIYRNAGTGLRVQASGSIDVWNNTIVENPRPFAAWEDGRTQNVTALAKTIPWRVADVKLRNNVISMTGSNPCPILTQDESQVLQGNNFGISSNNNVFHRPGAATPSNFACWANGIYQVKSFKDLAQFRSGTGNDKKSRLVHGAPVVDRFGRATGAVRSANSSVATPLPAPIATLIGRSTGTKSLGAFSGRN</sequence>
<dbReference type="Gene3D" id="2.160.20.10">
    <property type="entry name" value="Single-stranded right-handed beta-helix, Pectin lyase-like"/>
    <property type="match status" value="2"/>
</dbReference>
<evidence type="ECO:0000256" key="3">
    <source>
        <dbReference type="ARBA" id="ARBA00022729"/>
    </source>
</evidence>
<feature type="signal peptide" evidence="4">
    <location>
        <begin position="1"/>
        <end position="26"/>
    </location>
</feature>
<feature type="chain" id="PRO_5046444495" evidence="4">
    <location>
        <begin position="27"/>
        <end position="804"/>
    </location>
</feature>
<dbReference type="InterPro" id="IPR012334">
    <property type="entry name" value="Pectin_lyas_fold"/>
</dbReference>
<dbReference type="Proteomes" id="UP000515871">
    <property type="component" value="Chromosome"/>
</dbReference>
<organism evidence="6 7">
    <name type="scientific">Aeromicrobium senzhongii</name>
    <dbReference type="NCBI Taxonomy" id="2663859"/>
    <lineage>
        <taxon>Bacteria</taxon>
        <taxon>Bacillati</taxon>
        <taxon>Actinomycetota</taxon>
        <taxon>Actinomycetes</taxon>
        <taxon>Propionibacteriales</taxon>
        <taxon>Nocardioidaceae</taxon>
        <taxon>Aeromicrobium</taxon>
    </lineage>
</organism>
<evidence type="ECO:0000256" key="4">
    <source>
        <dbReference type="SAM" id="SignalP"/>
    </source>
</evidence>
<dbReference type="InterPro" id="IPR039448">
    <property type="entry name" value="Beta_helix"/>
</dbReference>
<keyword evidence="7" id="KW-1185">Reference proteome</keyword>
<dbReference type="SMART" id="SM00710">
    <property type="entry name" value="PbH1"/>
    <property type="match status" value="6"/>
</dbReference>
<proteinExistence type="predicted"/>
<accession>A0ABX6SUY4</accession>
<feature type="domain" description="Right handed beta helix" evidence="5">
    <location>
        <begin position="551"/>
        <end position="652"/>
    </location>
</feature>